<dbReference type="PROSITE" id="PS50287">
    <property type="entry name" value="SRCR_2"/>
    <property type="match status" value="2"/>
</dbReference>
<keyword evidence="1" id="KW-0732">Signal</keyword>
<dbReference type="AlphaFoldDB" id="A0A9Q1CM62"/>
<keyword evidence="4" id="KW-0325">Glycoprotein</keyword>
<feature type="domain" description="SRCR" evidence="6">
    <location>
        <begin position="1"/>
        <end position="78"/>
    </location>
</feature>
<feature type="disulfide bond" evidence="5">
    <location>
        <begin position="16"/>
        <end position="77"/>
    </location>
</feature>
<keyword evidence="8" id="KW-1185">Reference proteome</keyword>
<feature type="disulfide bond" evidence="5">
    <location>
        <begin position="149"/>
        <end position="159"/>
    </location>
</feature>
<dbReference type="SUPFAM" id="SSF56487">
    <property type="entry name" value="SRCR-like"/>
    <property type="match status" value="2"/>
</dbReference>
<reference evidence="7" key="1">
    <citation type="submission" date="2021-10" db="EMBL/GenBank/DDBJ databases">
        <title>Tropical sea cucumber genome reveals ecological adaptation and Cuvierian tubules defense mechanism.</title>
        <authorList>
            <person name="Chen T."/>
        </authorList>
    </citation>
    <scope>NUCLEOTIDE SEQUENCE</scope>
    <source>
        <strain evidence="7">Nanhai2018</strain>
        <tissue evidence="7">Muscle</tissue>
    </source>
</reference>
<evidence type="ECO:0000256" key="3">
    <source>
        <dbReference type="ARBA" id="ARBA00023157"/>
    </source>
</evidence>
<feature type="disulfide bond" evidence="5">
    <location>
        <begin position="105"/>
        <end position="169"/>
    </location>
</feature>
<name>A0A9Q1CM62_HOLLE</name>
<dbReference type="PROSITE" id="PS00420">
    <property type="entry name" value="SRCR_1"/>
    <property type="match status" value="1"/>
</dbReference>
<dbReference type="FunFam" id="3.10.250.10:FF:000005">
    <property type="entry name" value="Neurotrypsin isoform A"/>
    <property type="match status" value="1"/>
</dbReference>
<keyword evidence="3 5" id="KW-1015">Disulfide bond</keyword>
<feature type="disulfide bond" evidence="5">
    <location>
        <begin position="118"/>
        <end position="179"/>
    </location>
</feature>
<feature type="disulfide bond" evidence="5">
    <location>
        <begin position="47"/>
        <end position="57"/>
    </location>
</feature>
<evidence type="ECO:0000259" key="6">
    <source>
        <dbReference type="PROSITE" id="PS50287"/>
    </source>
</evidence>
<gene>
    <name evidence="7" type="ORF">HOLleu_06472</name>
</gene>
<dbReference type="Proteomes" id="UP001152320">
    <property type="component" value="Chromosome 2"/>
</dbReference>
<dbReference type="Gene3D" id="3.10.250.10">
    <property type="entry name" value="SRCR-like domain"/>
    <property type="match status" value="2"/>
</dbReference>
<evidence type="ECO:0000256" key="1">
    <source>
        <dbReference type="ARBA" id="ARBA00022729"/>
    </source>
</evidence>
<dbReference type="EMBL" id="JAIZAY010000002">
    <property type="protein sequence ID" value="KAJ8047466.1"/>
    <property type="molecule type" value="Genomic_DNA"/>
</dbReference>
<dbReference type="PRINTS" id="PR00258">
    <property type="entry name" value="SPERACTRCPTR"/>
</dbReference>
<dbReference type="PANTHER" id="PTHR19331">
    <property type="entry name" value="SCAVENGER RECEPTOR DOMAIN-CONTAINING"/>
    <property type="match status" value="1"/>
</dbReference>
<feature type="disulfide bond" evidence="5">
    <location>
        <begin position="3"/>
        <end position="67"/>
    </location>
</feature>
<sequence length="195" mass="21278">MVCDKGWDDKDALVVCRQLGFNTGGTVVRHATLGDGPDQINRGGIDCAGEEDKLTDCRNAEDISTDCSHTLEDVVRCNDVRLSYGGNLFEGRVEVYHKGEWGTVCDDDWNDADARVVCRQLGFATGGRSILRSFYGSTPTRRQFLKPHCSGHETSILHCSNNGWSDKICNGVEEVGVSCEGTLSHPGISSFVVNM</sequence>
<dbReference type="InterPro" id="IPR001190">
    <property type="entry name" value="SRCR"/>
</dbReference>
<dbReference type="OrthoDB" id="536948at2759"/>
<dbReference type="SMART" id="SM00202">
    <property type="entry name" value="SR"/>
    <property type="match status" value="2"/>
</dbReference>
<accession>A0A9Q1CM62</accession>
<evidence type="ECO:0000313" key="7">
    <source>
        <dbReference type="EMBL" id="KAJ8047466.1"/>
    </source>
</evidence>
<protein>
    <submittedName>
        <fullName evidence="7">Neurotrypsin</fullName>
    </submittedName>
</protein>
<evidence type="ECO:0000313" key="8">
    <source>
        <dbReference type="Proteomes" id="UP001152320"/>
    </source>
</evidence>
<proteinExistence type="predicted"/>
<comment type="caution">
    <text evidence="7">The sequence shown here is derived from an EMBL/GenBank/DDBJ whole genome shotgun (WGS) entry which is preliminary data.</text>
</comment>
<dbReference type="GO" id="GO:0016020">
    <property type="term" value="C:membrane"/>
    <property type="evidence" value="ECO:0007669"/>
    <property type="project" value="InterPro"/>
</dbReference>
<evidence type="ECO:0000256" key="2">
    <source>
        <dbReference type="ARBA" id="ARBA00022737"/>
    </source>
</evidence>
<dbReference type="InterPro" id="IPR036772">
    <property type="entry name" value="SRCR-like_dom_sf"/>
</dbReference>
<keyword evidence="2" id="KW-0677">Repeat</keyword>
<evidence type="ECO:0000256" key="5">
    <source>
        <dbReference type="PROSITE-ProRule" id="PRU00196"/>
    </source>
</evidence>
<dbReference type="Pfam" id="PF00530">
    <property type="entry name" value="SRCR"/>
    <property type="match status" value="2"/>
</dbReference>
<feature type="domain" description="SRCR" evidence="6">
    <location>
        <begin position="80"/>
        <end position="180"/>
    </location>
</feature>
<organism evidence="7 8">
    <name type="scientific">Holothuria leucospilota</name>
    <name type="common">Black long sea cucumber</name>
    <name type="synonym">Mertensiothuria leucospilota</name>
    <dbReference type="NCBI Taxonomy" id="206669"/>
    <lineage>
        <taxon>Eukaryota</taxon>
        <taxon>Metazoa</taxon>
        <taxon>Echinodermata</taxon>
        <taxon>Eleutherozoa</taxon>
        <taxon>Echinozoa</taxon>
        <taxon>Holothuroidea</taxon>
        <taxon>Aspidochirotacea</taxon>
        <taxon>Aspidochirotida</taxon>
        <taxon>Holothuriidae</taxon>
        <taxon>Holothuria</taxon>
    </lineage>
</organism>
<evidence type="ECO:0000256" key="4">
    <source>
        <dbReference type="ARBA" id="ARBA00023180"/>
    </source>
</evidence>